<dbReference type="SUPFAM" id="SSF52540">
    <property type="entry name" value="P-loop containing nucleoside triphosphate hydrolases"/>
    <property type="match status" value="1"/>
</dbReference>
<evidence type="ECO:0000256" key="2">
    <source>
        <dbReference type="ARBA" id="ARBA00023015"/>
    </source>
</evidence>
<dbReference type="PANTHER" id="PTHR35807:SF1">
    <property type="entry name" value="TRANSCRIPTIONAL REGULATOR REDD"/>
    <property type="match status" value="1"/>
</dbReference>
<keyword evidence="4" id="KW-0804">Transcription</keyword>
<sequence>MIGQAVEIRLLGPLEVYAKARPLPVGPPQQQRLLAALAADAGRMVTVPTLVDRVWDEAPHGARHTLHMLISRLRRVLRQEDSTLRPIVYRSGGYVLTCDPQQVDLHRFLALVALARDPTRPEHDRVEVLRQARDLWRGDPLAGIAGRWTASVRDAWRQQYLDAVLAWAQGELSVGNAGAVIGPLTDLISAYPLVEPLAAALMRAQCVLGRTADALQHYTSIRERLVEQLGVDPGPDLQRLHQAILRGEPDPPAASAAGTASVDRPSGRPVAAQLPLDVAGFTGRREQLDWLTALLDRDGVHPTAVVICVVSGTAGVGKTALAVHWGHQVRGRFPDGQLYMNLRGYDPDQPMGAADVLARLLAALGVPGHDIPLDVDERAARYRTEVAGRRLLIVLDNASTVEQVRPLLPGSPSSVVVVSSRDSLAGLVAVHGARRLDLDLLPQPDAIMLLRQLIGPRVDAEPDAAAALADQCARLPLALRVAAELAAARPAATLAELVHELSDRQQRLDLLDGGGDPRAAVRSVFSWSVRHLPRAAARTFRLHGLHPGPDLDVYAAAALTDSSLDDAGRTLSRLVRAHLVHPTGVGRFAMHDLLRAYAIDLTTTEDAADERRAAMGRLFDYYLATAAAAMNTLHPADACHRPHIAPPATPIPDLTDPDPARSWLDTERPCLVAMAGHTATHGWPDHTVRLSGILFRYLEGGYHTDALTIHDHACRTARKAGDQPGEALAQFGLGCAHTRHGRYGPATDHHERALALFRWAGDPVGEARVLNRLGSIHRLLGRYPAAAVHHQRALALSVQAGDLTGEARALCHLGCVQQLLGRYEPAADHLQRALNLCRQAGNHFGEAWVLDDLGTVQTRRGRPHHAVEHHRRALTLFCQFADQDGQASAHNGLGEAANTSNQPAAAIAHHTNALTTATGTGARDQQARAHTGLAHAHRTLANHHHANHHYRQAISIYTQLGMPDVDHLRAQLTTASRTGTAGRQPTETATIRKG</sequence>
<accession>A0A6V8KMH6</accession>
<dbReference type="InterPro" id="IPR019734">
    <property type="entry name" value="TPR_rpt"/>
</dbReference>
<dbReference type="SMART" id="SM01043">
    <property type="entry name" value="BTAD"/>
    <property type="match status" value="1"/>
</dbReference>
<name>A0A6V8KMH6_9ACTN</name>
<dbReference type="InterPro" id="IPR036388">
    <property type="entry name" value="WH-like_DNA-bd_sf"/>
</dbReference>
<comment type="similarity">
    <text evidence="1">Belongs to the AfsR/DnrI/RedD regulatory family.</text>
</comment>
<dbReference type="PROSITE" id="PS51755">
    <property type="entry name" value="OMPR_PHOB"/>
    <property type="match status" value="1"/>
</dbReference>
<dbReference type="GO" id="GO:0000160">
    <property type="term" value="P:phosphorelay signal transduction system"/>
    <property type="evidence" value="ECO:0007669"/>
    <property type="project" value="InterPro"/>
</dbReference>
<dbReference type="Pfam" id="PF03704">
    <property type="entry name" value="BTAD"/>
    <property type="match status" value="1"/>
</dbReference>
<feature type="region of interest" description="Disordered" evidence="6">
    <location>
        <begin position="975"/>
        <end position="994"/>
    </location>
</feature>
<feature type="region of interest" description="Disordered" evidence="6">
    <location>
        <begin position="248"/>
        <end position="267"/>
    </location>
</feature>
<evidence type="ECO:0000259" key="7">
    <source>
        <dbReference type="PROSITE" id="PS51755"/>
    </source>
</evidence>
<dbReference type="SMART" id="SM00862">
    <property type="entry name" value="Trans_reg_C"/>
    <property type="match status" value="1"/>
</dbReference>
<dbReference type="SMART" id="SM00028">
    <property type="entry name" value="TPR"/>
    <property type="match status" value="6"/>
</dbReference>
<feature type="domain" description="OmpR/PhoB-type" evidence="7">
    <location>
        <begin position="1"/>
        <end position="98"/>
    </location>
</feature>
<proteinExistence type="inferred from homology"/>
<evidence type="ECO:0000313" key="8">
    <source>
        <dbReference type="EMBL" id="GFJ83728.1"/>
    </source>
</evidence>
<evidence type="ECO:0000256" key="6">
    <source>
        <dbReference type="SAM" id="MobiDB-lite"/>
    </source>
</evidence>
<dbReference type="GO" id="GO:0043531">
    <property type="term" value="F:ADP binding"/>
    <property type="evidence" value="ECO:0007669"/>
    <property type="project" value="InterPro"/>
</dbReference>
<reference evidence="8 9" key="2">
    <citation type="submission" date="2020-03" db="EMBL/GenBank/DDBJ databases">
        <authorList>
            <person name="Ichikawa N."/>
            <person name="Kimura A."/>
            <person name="Kitahashi Y."/>
            <person name="Uohara A."/>
        </authorList>
    </citation>
    <scope>NUCLEOTIDE SEQUENCE [LARGE SCALE GENOMIC DNA]</scope>
    <source>
        <strain evidence="8 9">NBRC 108639</strain>
    </source>
</reference>
<dbReference type="InterPro" id="IPR016032">
    <property type="entry name" value="Sig_transdc_resp-reg_C-effctor"/>
</dbReference>
<reference evidence="8 9" key="1">
    <citation type="submission" date="2020-03" db="EMBL/GenBank/DDBJ databases">
        <title>Whole genome shotgun sequence of Phytohabitans houttuyneae NBRC 108639.</title>
        <authorList>
            <person name="Komaki H."/>
            <person name="Tamura T."/>
        </authorList>
    </citation>
    <scope>NUCLEOTIDE SEQUENCE [LARGE SCALE GENOMIC DNA]</scope>
    <source>
        <strain evidence="8 9">NBRC 108639</strain>
    </source>
</reference>
<dbReference type="Gene3D" id="1.25.40.10">
    <property type="entry name" value="Tetratricopeptide repeat domain"/>
    <property type="match status" value="2"/>
</dbReference>
<dbReference type="Gene3D" id="1.10.10.10">
    <property type="entry name" value="Winged helix-like DNA-binding domain superfamily/Winged helix DNA-binding domain"/>
    <property type="match status" value="1"/>
</dbReference>
<dbReference type="AlphaFoldDB" id="A0A6V8KMH6"/>
<dbReference type="InterPro" id="IPR051677">
    <property type="entry name" value="AfsR-DnrI-RedD_regulator"/>
</dbReference>
<dbReference type="Proteomes" id="UP000482800">
    <property type="component" value="Unassembled WGS sequence"/>
</dbReference>
<dbReference type="GO" id="GO:0003677">
    <property type="term" value="F:DNA binding"/>
    <property type="evidence" value="ECO:0007669"/>
    <property type="project" value="UniProtKB-UniRule"/>
</dbReference>
<dbReference type="PANTHER" id="PTHR35807">
    <property type="entry name" value="TRANSCRIPTIONAL REGULATOR REDD-RELATED"/>
    <property type="match status" value="1"/>
</dbReference>
<evidence type="ECO:0000313" key="9">
    <source>
        <dbReference type="Proteomes" id="UP000482800"/>
    </source>
</evidence>
<dbReference type="InterPro" id="IPR027417">
    <property type="entry name" value="P-loop_NTPase"/>
</dbReference>
<dbReference type="Gene3D" id="3.40.50.300">
    <property type="entry name" value="P-loop containing nucleotide triphosphate hydrolases"/>
    <property type="match status" value="1"/>
</dbReference>
<dbReference type="InterPro" id="IPR011990">
    <property type="entry name" value="TPR-like_helical_dom_sf"/>
</dbReference>
<dbReference type="Pfam" id="PF13424">
    <property type="entry name" value="TPR_12"/>
    <property type="match status" value="1"/>
</dbReference>
<evidence type="ECO:0000256" key="4">
    <source>
        <dbReference type="ARBA" id="ARBA00023163"/>
    </source>
</evidence>
<keyword evidence="9" id="KW-1185">Reference proteome</keyword>
<keyword evidence="3 5" id="KW-0238">DNA-binding</keyword>
<keyword evidence="2" id="KW-0805">Transcription regulation</keyword>
<dbReference type="GO" id="GO:0006355">
    <property type="term" value="P:regulation of DNA-templated transcription"/>
    <property type="evidence" value="ECO:0007669"/>
    <property type="project" value="InterPro"/>
</dbReference>
<protein>
    <submittedName>
        <fullName evidence="8">XRE family transcriptional regulator</fullName>
    </submittedName>
</protein>
<dbReference type="EMBL" id="BLPF01000003">
    <property type="protein sequence ID" value="GFJ83728.1"/>
    <property type="molecule type" value="Genomic_DNA"/>
</dbReference>
<evidence type="ECO:0000256" key="1">
    <source>
        <dbReference type="ARBA" id="ARBA00005820"/>
    </source>
</evidence>
<comment type="caution">
    <text evidence="8">The sequence shown here is derived from an EMBL/GenBank/DDBJ whole genome shotgun (WGS) entry which is preliminary data.</text>
</comment>
<evidence type="ECO:0000256" key="3">
    <source>
        <dbReference type="ARBA" id="ARBA00023125"/>
    </source>
</evidence>
<dbReference type="CDD" id="cd15831">
    <property type="entry name" value="BTAD"/>
    <property type="match status" value="1"/>
</dbReference>
<dbReference type="InterPro" id="IPR005158">
    <property type="entry name" value="BTAD"/>
</dbReference>
<gene>
    <name evidence="8" type="ORF">Phou_079080</name>
</gene>
<evidence type="ECO:0000256" key="5">
    <source>
        <dbReference type="PROSITE-ProRule" id="PRU01091"/>
    </source>
</evidence>
<dbReference type="SUPFAM" id="SSF46894">
    <property type="entry name" value="C-terminal effector domain of the bipartite response regulators"/>
    <property type="match status" value="1"/>
</dbReference>
<dbReference type="InterPro" id="IPR001867">
    <property type="entry name" value="OmpR/PhoB-type_DNA-bd"/>
</dbReference>
<dbReference type="SUPFAM" id="SSF48452">
    <property type="entry name" value="TPR-like"/>
    <property type="match status" value="3"/>
</dbReference>
<dbReference type="PRINTS" id="PR00364">
    <property type="entry name" value="DISEASERSIST"/>
</dbReference>
<dbReference type="Pfam" id="PF00486">
    <property type="entry name" value="Trans_reg_C"/>
    <property type="match status" value="1"/>
</dbReference>
<organism evidence="8 9">
    <name type="scientific">Phytohabitans houttuyneae</name>
    <dbReference type="NCBI Taxonomy" id="1076126"/>
    <lineage>
        <taxon>Bacteria</taxon>
        <taxon>Bacillati</taxon>
        <taxon>Actinomycetota</taxon>
        <taxon>Actinomycetes</taxon>
        <taxon>Micromonosporales</taxon>
        <taxon>Micromonosporaceae</taxon>
    </lineage>
</organism>
<feature type="DNA-binding region" description="OmpR/PhoB-type" evidence="5">
    <location>
        <begin position="1"/>
        <end position="98"/>
    </location>
</feature>